<accession>A0ABU3P618</accession>
<dbReference type="InterPro" id="IPR003439">
    <property type="entry name" value="ABC_transporter-like_ATP-bd"/>
</dbReference>
<feature type="domain" description="ABC transporter" evidence="5">
    <location>
        <begin position="25"/>
        <end position="256"/>
    </location>
</feature>
<evidence type="ECO:0000256" key="2">
    <source>
        <dbReference type="ARBA" id="ARBA00022475"/>
    </source>
</evidence>
<dbReference type="InterPro" id="IPR003593">
    <property type="entry name" value="AAA+_ATPase"/>
</dbReference>
<evidence type="ECO:0000256" key="1">
    <source>
        <dbReference type="ARBA" id="ARBA00022448"/>
    </source>
</evidence>
<dbReference type="PROSITE" id="PS00211">
    <property type="entry name" value="ABC_TRANSPORTER_1"/>
    <property type="match status" value="1"/>
</dbReference>
<protein>
    <submittedName>
        <fullName evidence="6">ABC transporter ATP-binding protein</fullName>
    </submittedName>
</protein>
<dbReference type="SUPFAM" id="SSF52540">
    <property type="entry name" value="P-loop containing nucleoside triphosphate hydrolases"/>
    <property type="match status" value="1"/>
</dbReference>
<keyword evidence="2" id="KW-0472">Membrane</keyword>
<evidence type="ECO:0000313" key="7">
    <source>
        <dbReference type="Proteomes" id="UP001246372"/>
    </source>
</evidence>
<name>A0ABU3P618_9BURK</name>
<dbReference type="PANTHER" id="PTHR42939">
    <property type="entry name" value="ABC TRANSPORTER ATP-BINDING PROTEIN ALBC-RELATED"/>
    <property type="match status" value="1"/>
</dbReference>
<reference evidence="6" key="1">
    <citation type="submission" date="2023-09" db="EMBL/GenBank/DDBJ databases">
        <title>Paucibacter sp. APW11 Genome sequencing and assembly.</title>
        <authorList>
            <person name="Kim I."/>
        </authorList>
    </citation>
    <scope>NUCLEOTIDE SEQUENCE</scope>
    <source>
        <strain evidence="6">APW11</strain>
    </source>
</reference>
<comment type="caution">
    <text evidence="6">The sequence shown here is derived from an EMBL/GenBank/DDBJ whole genome shotgun (WGS) entry which is preliminary data.</text>
</comment>
<dbReference type="Proteomes" id="UP001246372">
    <property type="component" value="Unassembled WGS sequence"/>
</dbReference>
<keyword evidence="7" id="KW-1185">Reference proteome</keyword>
<dbReference type="CDD" id="cd03230">
    <property type="entry name" value="ABC_DR_subfamily_A"/>
    <property type="match status" value="1"/>
</dbReference>
<evidence type="ECO:0000313" key="6">
    <source>
        <dbReference type="EMBL" id="MDT8998024.1"/>
    </source>
</evidence>
<evidence type="ECO:0000256" key="4">
    <source>
        <dbReference type="ARBA" id="ARBA00022840"/>
    </source>
</evidence>
<dbReference type="InterPro" id="IPR017871">
    <property type="entry name" value="ABC_transporter-like_CS"/>
</dbReference>
<keyword evidence="3" id="KW-0547">Nucleotide-binding</keyword>
<dbReference type="InterPro" id="IPR027417">
    <property type="entry name" value="P-loop_NTPase"/>
</dbReference>
<dbReference type="SMART" id="SM00382">
    <property type="entry name" value="AAA"/>
    <property type="match status" value="1"/>
</dbReference>
<keyword evidence="1" id="KW-0813">Transport</keyword>
<keyword evidence="4 6" id="KW-0067">ATP-binding</keyword>
<evidence type="ECO:0000256" key="3">
    <source>
        <dbReference type="ARBA" id="ARBA00022741"/>
    </source>
</evidence>
<dbReference type="Gene3D" id="3.40.50.300">
    <property type="entry name" value="P-loop containing nucleotide triphosphate hydrolases"/>
    <property type="match status" value="1"/>
</dbReference>
<dbReference type="EMBL" id="JAVXZY010000001">
    <property type="protein sequence ID" value="MDT8998024.1"/>
    <property type="molecule type" value="Genomic_DNA"/>
</dbReference>
<dbReference type="PANTHER" id="PTHR42939:SF1">
    <property type="entry name" value="ABC TRANSPORTER ATP-BINDING PROTEIN ALBC-RELATED"/>
    <property type="match status" value="1"/>
</dbReference>
<evidence type="ECO:0000259" key="5">
    <source>
        <dbReference type="PROSITE" id="PS50893"/>
    </source>
</evidence>
<dbReference type="GO" id="GO:0005524">
    <property type="term" value="F:ATP binding"/>
    <property type="evidence" value="ECO:0007669"/>
    <property type="project" value="UniProtKB-KW"/>
</dbReference>
<keyword evidence="2" id="KW-1003">Cell membrane</keyword>
<organism evidence="6 7">
    <name type="scientific">Roseateles aquae</name>
    <dbReference type="NCBI Taxonomy" id="3077235"/>
    <lineage>
        <taxon>Bacteria</taxon>
        <taxon>Pseudomonadati</taxon>
        <taxon>Pseudomonadota</taxon>
        <taxon>Betaproteobacteria</taxon>
        <taxon>Burkholderiales</taxon>
        <taxon>Sphaerotilaceae</taxon>
        <taxon>Roseateles</taxon>
    </lineage>
</organism>
<dbReference type="Pfam" id="PF00005">
    <property type="entry name" value="ABC_tran"/>
    <property type="match status" value="1"/>
</dbReference>
<proteinExistence type="predicted"/>
<gene>
    <name evidence="6" type="ORF">RQP53_01910</name>
</gene>
<dbReference type="PROSITE" id="PS50893">
    <property type="entry name" value="ABC_TRANSPORTER_2"/>
    <property type="match status" value="1"/>
</dbReference>
<dbReference type="InterPro" id="IPR051782">
    <property type="entry name" value="ABC_Transporter_VariousFunc"/>
</dbReference>
<sequence length="330" mass="35994">MRGRVCSRNTRIGVNGVASNSTEALRLQGVAKHYGSARAPVKALDGIDLSVPAGQLFGLIGHNGAGKSTLFKLLLGLISPSQGRLWVAGSEVGAADFREARRRVGYLPENLVLYDNLDGLETLQFFARLKGAPATQCAGLLEQVGLAEAGRRPVREYSKGMRQRLGFAQALLGEPQLLLLDEPTTGLDPTAIRDFYAQLQRLRERGVTLVISSHILAELEQRVDALAMLSQGRLCAQGTVGRLRERSSRPLRLCLRAEAALLDTLPQQLAGLAEATTLHWQRDAAQQLTLDCPRSLKMPLLRLLGGLALLDLQIEETTLEDLYFELREAA</sequence>